<gene>
    <name evidence="2" type="ORF">H6P81_018827</name>
</gene>
<dbReference type="Proteomes" id="UP000825729">
    <property type="component" value="Unassembled WGS sequence"/>
</dbReference>
<organism evidence="2 3">
    <name type="scientific">Aristolochia fimbriata</name>
    <name type="common">White veined hardy Dutchman's pipe vine</name>
    <dbReference type="NCBI Taxonomy" id="158543"/>
    <lineage>
        <taxon>Eukaryota</taxon>
        <taxon>Viridiplantae</taxon>
        <taxon>Streptophyta</taxon>
        <taxon>Embryophyta</taxon>
        <taxon>Tracheophyta</taxon>
        <taxon>Spermatophyta</taxon>
        <taxon>Magnoliopsida</taxon>
        <taxon>Magnoliidae</taxon>
        <taxon>Piperales</taxon>
        <taxon>Aristolochiaceae</taxon>
        <taxon>Aristolochia</taxon>
    </lineage>
</organism>
<feature type="compositionally biased region" description="Basic and acidic residues" evidence="1">
    <location>
        <begin position="57"/>
        <end position="76"/>
    </location>
</feature>
<name>A0AAV7E2D4_ARIFI</name>
<dbReference type="AlphaFoldDB" id="A0AAV7E2D4"/>
<feature type="region of interest" description="Disordered" evidence="1">
    <location>
        <begin position="1"/>
        <end position="76"/>
    </location>
</feature>
<proteinExistence type="predicted"/>
<dbReference type="EMBL" id="JAINDJ010000007">
    <property type="protein sequence ID" value="KAG9442973.1"/>
    <property type="molecule type" value="Genomic_DNA"/>
</dbReference>
<sequence length="76" mass="8320">MSTLPYSETEAAESPMGKRNGPGVVTCRMTWHTSPRVIDPPTERAEPLQGSWVGSRVRRDPVELEEKKGRPGSDGA</sequence>
<reference evidence="2 3" key="1">
    <citation type="submission" date="2021-07" db="EMBL/GenBank/DDBJ databases">
        <title>The Aristolochia fimbriata genome: insights into angiosperm evolution, floral development and chemical biosynthesis.</title>
        <authorList>
            <person name="Jiao Y."/>
        </authorList>
    </citation>
    <scope>NUCLEOTIDE SEQUENCE [LARGE SCALE GENOMIC DNA]</scope>
    <source>
        <strain evidence="2">IBCAS-2021</strain>
        <tissue evidence="2">Leaf</tissue>
    </source>
</reference>
<protein>
    <submittedName>
        <fullName evidence="2">Uncharacterized protein</fullName>
    </submittedName>
</protein>
<evidence type="ECO:0000313" key="3">
    <source>
        <dbReference type="Proteomes" id="UP000825729"/>
    </source>
</evidence>
<keyword evidence="3" id="KW-1185">Reference proteome</keyword>
<comment type="caution">
    <text evidence="2">The sequence shown here is derived from an EMBL/GenBank/DDBJ whole genome shotgun (WGS) entry which is preliminary data.</text>
</comment>
<accession>A0AAV7E2D4</accession>
<evidence type="ECO:0000313" key="2">
    <source>
        <dbReference type="EMBL" id="KAG9442973.1"/>
    </source>
</evidence>
<evidence type="ECO:0000256" key="1">
    <source>
        <dbReference type="SAM" id="MobiDB-lite"/>
    </source>
</evidence>